<dbReference type="GO" id="GO:0008610">
    <property type="term" value="P:lipid biosynthetic process"/>
    <property type="evidence" value="ECO:0007669"/>
    <property type="project" value="InterPro"/>
</dbReference>
<dbReference type="InterPro" id="IPR017853">
    <property type="entry name" value="GH"/>
</dbReference>
<comment type="caution">
    <text evidence="4">The sequence shown here is derived from an EMBL/GenBank/DDBJ whole genome shotgun (WGS) entry which is preliminary data.</text>
</comment>
<name>A0A813HKC9_POLGL</name>
<dbReference type="Gene3D" id="3.20.20.80">
    <property type="entry name" value="Glycosidases"/>
    <property type="match status" value="2"/>
</dbReference>
<dbReference type="EMBL" id="CAJNNV010032033">
    <property type="protein sequence ID" value="CAE8638682.1"/>
    <property type="molecule type" value="Genomic_DNA"/>
</dbReference>
<protein>
    <recommendedName>
        <fullName evidence="3">Glycosyl hydrolase family 13 catalytic domain-containing protein</fullName>
    </recommendedName>
</protein>
<dbReference type="OrthoDB" id="550577at2759"/>
<evidence type="ECO:0000256" key="1">
    <source>
        <dbReference type="ARBA" id="ARBA00008061"/>
    </source>
</evidence>
<keyword evidence="2" id="KW-1133">Transmembrane helix</keyword>
<gene>
    <name evidence="4" type="ORF">PGLA1383_LOCUS53821</name>
</gene>
<keyword evidence="2" id="KW-0472">Membrane</keyword>
<evidence type="ECO:0000256" key="2">
    <source>
        <dbReference type="SAM" id="Phobius"/>
    </source>
</evidence>
<dbReference type="Proteomes" id="UP000654075">
    <property type="component" value="Unassembled WGS sequence"/>
</dbReference>
<reference evidence="4" key="1">
    <citation type="submission" date="2021-02" db="EMBL/GenBank/DDBJ databases">
        <authorList>
            <person name="Dougan E. K."/>
            <person name="Rhodes N."/>
            <person name="Thang M."/>
            <person name="Chan C."/>
        </authorList>
    </citation>
    <scope>NUCLEOTIDE SEQUENCE</scope>
</reference>
<dbReference type="AlphaFoldDB" id="A0A813HKC9"/>
<evidence type="ECO:0000313" key="4">
    <source>
        <dbReference type="EMBL" id="CAE8638682.1"/>
    </source>
</evidence>
<accession>A0A813HKC9</accession>
<keyword evidence="2" id="KW-0812">Transmembrane</keyword>
<dbReference type="GO" id="GO:0005506">
    <property type="term" value="F:iron ion binding"/>
    <property type="evidence" value="ECO:0007669"/>
    <property type="project" value="InterPro"/>
</dbReference>
<keyword evidence="5" id="KW-1185">Reference proteome</keyword>
<feature type="domain" description="Glycosyl hydrolase family 13 catalytic" evidence="3">
    <location>
        <begin position="583"/>
        <end position="914"/>
    </location>
</feature>
<dbReference type="PANTHER" id="PTHR43447">
    <property type="entry name" value="ALPHA-AMYLASE"/>
    <property type="match status" value="1"/>
</dbReference>
<dbReference type="InterPro" id="IPR006694">
    <property type="entry name" value="Fatty_acid_hydroxylase"/>
</dbReference>
<dbReference type="GO" id="GO:0005975">
    <property type="term" value="P:carbohydrate metabolic process"/>
    <property type="evidence" value="ECO:0007669"/>
    <property type="project" value="InterPro"/>
</dbReference>
<comment type="similarity">
    <text evidence="1">Belongs to the glycosyl hydrolase 13 family.</text>
</comment>
<evidence type="ECO:0000313" key="5">
    <source>
        <dbReference type="Proteomes" id="UP000654075"/>
    </source>
</evidence>
<dbReference type="Gene3D" id="2.80.10.50">
    <property type="match status" value="2"/>
</dbReference>
<feature type="transmembrane region" description="Helical" evidence="2">
    <location>
        <begin position="146"/>
        <end position="167"/>
    </location>
</feature>
<sequence>MEGAEKPEKHKTYVDPRGPAVAVAFIGLFVVATILSKPSTPESTLPWTLDPTGEMTSVKGYFMLYAMTIPAKEILNVVLQFLGTWVFRFKRMDEGGDGPVKKLEVLEFHDLCYLALNTMVEFLGLNYILAFLLSTSVVYPLRNFCLFSGPFAFVMIMVINDIIYYPFHAVAHKRSLYPLCHKQHHRQFLPFRGYADAANQHPIEQTYGFCIFILSMWITSKTLGLHASSAWFATLSWAILNICNHLAFDTRIHLPVPYPALPRDHNMHHRFPTCNYSTLSSMMDRFNGTYREYVPLGPKKVKLDPNAPLGSSPISAEEPVALVTRWWECKSGKGTRLETYSGDEEFGLNELGQETSGRQACLQRLRASAAGDAFVHSLGRCEIWRCQSLARLQSSAGPGGGGLSEEPNAVSLRSHFGTYLTAEPGGGMQALETGGFVPESLFLLVSVTSTQVALKAPNGKFVKATPDGQLLATSAQQDAWELFDLVGPEELPGGLSSKSLVHSLGARTTVKVALRSFHGLYVSAEPDGSVHAGSREAGAGEFFTLVNRWAGAHAQPQQPRADKLLRSAVFSLGGLHGQEVRSPVFVKLWEWNFPDVVARECEEFLGPNGIDAVQVEHILGPQWWTKYQPAGVLWPELTLRSNYKQKEQFKAMVATCRAAGVEVIVDVLMNHMASCPEAGKNSDKMPCKGWGGSRYGFRRMAGSQGWDKVSGNTSVGTICDMYGMPDWNTELQKAAIYHHAPELAAILNRDLIYQEWWGEWPQKDRSDLVGNYRDVSYRWKVVHALAGTTLSEFPDLLRLKGGVPGLTEDTAVYPFAYHDGRSTRADPEIASYKNGLEYHQQQKFFLAWPFGVKEQGPPGCEGSGGASQRCVPEFGSAKCMATPTRSPLSEAEARQRRWVCEHRWQGVAGMVHFRKACRGLPMVQNWTTSEGRVAFRLAKGQGACFVALVRGFNEVSRPDFGHLGAWPLQGMDLGLPEGRYCDMASLSTQKGWDKKSCPREVHVGPTGLVIRGEVPEGDLLAVA</sequence>
<dbReference type="SMART" id="SM00642">
    <property type="entry name" value="Aamy"/>
    <property type="match status" value="1"/>
</dbReference>
<dbReference type="InterPro" id="IPR008999">
    <property type="entry name" value="Actin-crosslinking"/>
</dbReference>
<evidence type="ECO:0000259" key="3">
    <source>
        <dbReference type="SMART" id="SM00642"/>
    </source>
</evidence>
<organism evidence="4 5">
    <name type="scientific">Polarella glacialis</name>
    <name type="common">Dinoflagellate</name>
    <dbReference type="NCBI Taxonomy" id="89957"/>
    <lineage>
        <taxon>Eukaryota</taxon>
        <taxon>Sar</taxon>
        <taxon>Alveolata</taxon>
        <taxon>Dinophyceae</taxon>
        <taxon>Suessiales</taxon>
        <taxon>Suessiaceae</taxon>
        <taxon>Polarella</taxon>
    </lineage>
</organism>
<dbReference type="CDD" id="cd00257">
    <property type="entry name" value="beta-trefoil_FSCN-like"/>
    <property type="match status" value="1"/>
</dbReference>
<dbReference type="SUPFAM" id="SSF50405">
    <property type="entry name" value="Actin-crosslinking proteins"/>
    <property type="match status" value="2"/>
</dbReference>
<dbReference type="GO" id="GO:0016491">
    <property type="term" value="F:oxidoreductase activity"/>
    <property type="evidence" value="ECO:0007669"/>
    <property type="project" value="InterPro"/>
</dbReference>
<proteinExistence type="inferred from homology"/>
<feature type="transmembrane region" description="Helical" evidence="2">
    <location>
        <begin position="20"/>
        <end position="40"/>
    </location>
</feature>
<dbReference type="Pfam" id="PF04116">
    <property type="entry name" value="FA_hydroxylase"/>
    <property type="match status" value="1"/>
</dbReference>
<feature type="transmembrane region" description="Helical" evidence="2">
    <location>
        <begin position="111"/>
        <end position="134"/>
    </location>
</feature>
<dbReference type="InterPro" id="IPR006047">
    <property type="entry name" value="GH13_cat_dom"/>
</dbReference>
<dbReference type="SUPFAM" id="SSF51445">
    <property type="entry name" value="(Trans)glycosidases"/>
    <property type="match status" value="1"/>
</dbReference>